<dbReference type="SMART" id="SM00422">
    <property type="entry name" value="HTH_MERR"/>
    <property type="match status" value="1"/>
</dbReference>
<gene>
    <name evidence="4" type="primary">hspR</name>
    <name evidence="4" type="ORF">BABL1_gene_802</name>
</gene>
<dbReference type="SUPFAM" id="SSF46955">
    <property type="entry name" value="Putative DNA-binding domain"/>
    <property type="match status" value="1"/>
</dbReference>
<dbReference type="OrthoDB" id="9806513at2"/>
<dbReference type="Gene3D" id="1.10.1660.10">
    <property type="match status" value="1"/>
</dbReference>
<dbReference type="HOGENOM" id="CLU_060077_7_3_7"/>
<keyword evidence="2" id="KW-0175">Coiled coil</keyword>
<dbReference type="InterPro" id="IPR000551">
    <property type="entry name" value="MerR-type_HTH_dom"/>
</dbReference>
<dbReference type="Pfam" id="PF13411">
    <property type="entry name" value="MerR_1"/>
    <property type="match status" value="1"/>
</dbReference>
<feature type="coiled-coil region" evidence="2">
    <location>
        <begin position="73"/>
        <end position="111"/>
    </location>
</feature>
<keyword evidence="5" id="KW-1185">Reference proteome</keyword>
<dbReference type="EMBL" id="HG793133">
    <property type="protein sequence ID" value="CDK31087.1"/>
    <property type="molecule type" value="Genomic_DNA"/>
</dbReference>
<protein>
    <submittedName>
        <fullName evidence="4">Transcriptional regulator (MerR family)</fullName>
    </submittedName>
</protein>
<feature type="domain" description="HTH merR-type" evidence="3">
    <location>
        <begin position="7"/>
        <end position="76"/>
    </location>
</feature>
<dbReference type="AlphaFoldDB" id="V6DHL6"/>
<evidence type="ECO:0000256" key="1">
    <source>
        <dbReference type="ARBA" id="ARBA00023125"/>
    </source>
</evidence>
<evidence type="ECO:0000259" key="3">
    <source>
        <dbReference type="PROSITE" id="PS50937"/>
    </source>
</evidence>
<keyword evidence="1" id="KW-0238">DNA-binding</keyword>
<proteinExistence type="predicted"/>
<reference evidence="4 5" key="1">
    <citation type="journal article" date="2015" name="Biol. Direct">
        <title>Babela massiliensis, a representative of a widespread bacterial phylum with unusual adaptations to parasitism in amoebae.</title>
        <authorList>
            <person name="Pagnier I."/>
            <person name="Yutin N."/>
            <person name="Croce O."/>
            <person name="Makarova K.S."/>
            <person name="Wolf Y.I."/>
            <person name="Benamar S."/>
            <person name="Raoult D."/>
            <person name="Koonin E.V."/>
            <person name="La Scola B."/>
        </authorList>
    </citation>
    <scope>NUCLEOTIDE SEQUENCE [LARGE SCALE GENOMIC DNA]</scope>
    <source>
        <strain evidence="5">BABL1</strain>
    </source>
</reference>
<dbReference type="InterPro" id="IPR047057">
    <property type="entry name" value="MerR_fam"/>
</dbReference>
<dbReference type="GO" id="GO:0003677">
    <property type="term" value="F:DNA binding"/>
    <property type="evidence" value="ECO:0007669"/>
    <property type="project" value="UniProtKB-KW"/>
</dbReference>
<dbReference type="GO" id="GO:0003700">
    <property type="term" value="F:DNA-binding transcription factor activity"/>
    <property type="evidence" value="ECO:0007669"/>
    <property type="project" value="InterPro"/>
</dbReference>
<dbReference type="PANTHER" id="PTHR30204:SF58">
    <property type="entry name" value="HTH-TYPE TRANSCRIPTIONAL REGULATOR YFMP"/>
    <property type="match status" value="1"/>
</dbReference>
<dbReference type="STRING" id="673862.BABL1_gene_802"/>
<dbReference type="Proteomes" id="UP000018769">
    <property type="component" value="Chromosome I"/>
</dbReference>
<dbReference type="RefSeq" id="WP_023793108.1">
    <property type="nucleotide sequence ID" value="NC_023003.1"/>
</dbReference>
<dbReference type="InterPro" id="IPR009061">
    <property type="entry name" value="DNA-bd_dom_put_sf"/>
</dbReference>
<dbReference type="PROSITE" id="PS50937">
    <property type="entry name" value="HTH_MERR_2"/>
    <property type="match status" value="1"/>
</dbReference>
<dbReference type="PANTHER" id="PTHR30204">
    <property type="entry name" value="REDOX-CYCLING DRUG-SENSING TRANSCRIPTIONAL ACTIVATOR SOXR"/>
    <property type="match status" value="1"/>
</dbReference>
<organism evidence="4 5">
    <name type="scientific">Candidatus Babela massiliensis</name>
    <dbReference type="NCBI Taxonomy" id="673862"/>
    <lineage>
        <taxon>Bacteria</taxon>
        <taxon>Candidatus Babelota</taxon>
        <taxon>Candidatus Babeliae</taxon>
        <taxon>Candidatus Babeliales</taxon>
        <taxon>Candidatus Babeliaceae</taxon>
        <taxon>Candidatus Babela</taxon>
    </lineage>
</organism>
<evidence type="ECO:0000313" key="4">
    <source>
        <dbReference type="EMBL" id="CDK31087.1"/>
    </source>
</evidence>
<accession>V6DHL6</accession>
<evidence type="ECO:0000313" key="5">
    <source>
        <dbReference type="Proteomes" id="UP000018769"/>
    </source>
</evidence>
<dbReference type="KEGG" id="dpb:BABL1_gene_802"/>
<sequence>MKRKKGYFSISAVAKMFSVHQQTIRLYEKEGLINPKRSSGNTRLFSEEDVDRLEEVIYLTHKLGINLAGVEMILKLQKQIKKMQTDMNALFKKLQKELSDESEMHKQIIKEAANKISEVKKRKKVALSPENVLKNLE</sequence>
<dbReference type="eggNOG" id="COG0789">
    <property type="taxonomic scope" value="Bacteria"/>
</dbReference>
<evidence type="ECO:0000256" key="2">
    <source>
        <dbReference type="SAM" id="Coils"/>
    </source>
</evidence>
<name>V6DHL6_9BACT</name>